<proteinExistence type="predicted"/>
<evidence type="ECO:0000313" key="2">
    <source>
        <dbReference type="Proteomes" id="UP000813427"/>
    </source>
</evidence>
<dbReference type="PANTHER" id="PTHR37540">
    <property type="entry name" value="TRANSCRIPTION FACTOR (ACR-2), PUTATIVE-RELATED-RELATED"/>
    <property type="match status" value="1"/>
</dbReference>
<dbReference type="EMBL" id="JAGPXF010000003">
    <property type="protein sequence ID" value="KAH7251270.1"/>
    <property type="molecule type" value="Genomic_DNA"/>
</dbReference>
<dbReference type="PANTHER" id="PTHR37540:SF5">
    <property type="entry name" value="TRANSCRIPTION FACTOR DOMAIN-CONTAINING PROTEIN"/>
    <property type="match status" value="1"/>
</dbReference>
<gene>
    <name evidence="1" type="ORF">BKA59DRAFT_500056</name>
</gene>
<dbReference type="OrthoDB" id="4158087at2759"/>
<organism evidence="1 2">
    <name type="scientific">Fusarium tricinctum</name>
    <dbReference type="NCBI Taxonomy" id="61284"/>
    <lineage>
        <taxon>Eukaryota</taxon>
        <taxon>Fungi</taxon>
        <taxon>Dikarya</taxon>
        <taxon>Ascomycota</taxon>
        <taxon>Pezizomycotina</taxon>
        <taxon>Sordariomycetes</taxon>
        <taxon>Hypocreomycetidae</taxon>
        <taxon>Hypocreales</taxon>
        <taxon>Nectriaceae</taxon>
        <taxon>Fusarium</taxon>
        <taxon>Fusarium tricinctum species complex</taxon>
    </lineage>
</organism>
<accession>A0A8K0S1C3</accession>
<comment type="caution">
    <text evidence="1">The sequence shown here is derived from an EMBL/GenBank/DDBJ whole genome shotgun (WGS) entry which is preliminary data.</text>
</comment>
<name>A0A8K0S1C3_9HYPO</name>
<dbReference type="AlphaFoldDB" id="A0A8K0S1C3"/>
<dbReference type="Proteomes" id="UP000813427">
    <property type="component" value="Unassembled WGS sequence"/>
</dbReference>
<keyword evidence="2" id="KW-1185">Reference proteome</keyword>
<protein>
    <submittedName>
        <fullName evidence="1">Uncharacterized protein</fullName>
    </submittedName>
</protein>
<evidence type="ECO:0000313" key="1">
    <source>
        <dbReference type="EMBL" id="KAH7251270.1"/>
    </source>
</evidence>
<reference evidence="1" key="1">
    <citation type="journal article" date="2021" name="Nat. Commun.">
        <title>Genetic determinants of endophytism in the Arabidopsis root mycobiome.</title>
        <authorList>
            <person name="Mesny F."/>
            <person name="Miyauchi S."/>
            <person name="Thiergart T."/>
            <person name="Pickel B."/>
            <person name="Atanasova L."/>
            <person name="Karlsson M."/>
            <person name="Huettel B."/>
            <person name="Barry K.W."/>
            <person name="Haridas S."/>
            <person name="Chen C."/>
            <person name="Bauer D."/>
            <person name="Andreopoulos W."/>
            <person name="Pangilinan J."/>
            <person name="LaButti K."/>
            <person name="Riley R."/>
            <person name="Lipzen A."/>
            <person name="Clum A."/>
            <person name="Drula E."/>
            <person name="Henrissat B."/>
            <person name="Kohler A."/>
            <person name="Grigoriev I.V."/>
            <person name="Martin F.M."/>
            <person name="Hacquard S."/>
        </authorList>
    </citation>
    <scope>NUCLEOTIDE SEQUENCE</scope>
    <source>
        <strain evidence="1">MPI-SDFR-AT-0068</strain>
    </source>
</reference>
<sequence length="440" mass="49330">MVAMAPSFTFVNVSNAPGLGPKEARQMRGHITKVNFAKRRQRLSKEKHNGKPDESLQGMILVKADAQGLRLEQQVMGSVFTLDPGRDRLLSHMVDPMSSPIDYLVCEFRPMIFPAGTGAPGSSREASWISLLQSEPALVEASVSIALRHNPRRQNPKGFREASICKGRAIKLINERLDTPLGLTDGVLSAVFTLTYAELLESDGEARKVHIRGLAQMIKIRRSSGNNALPSWFCDFLLYDSIGNSILSASYANLPLIQALRNEDDPNRMDFTTLRDQIDILRQSIDKYHASPTPKKQEAAIIRSEVTRLQLEIDTLMGSQENFVRSLHDSLQLFLLLLWPIEKASRLEVLAGELKYALLQPHMRLCSSMQLLVWQLFVGATAARPSSEVRSWYITRLREVLTSLSVGGQATAMETLTESFAPDKYLLEKFEAVWRELSCY</sequence>